<keyword evidence="2" id="KW-1185">Reference proteome</keyword>
<proteinExistence type="predicted"/>
<accession>A0ACC2A8H6</accession>
<dbReference type="Proteomes" id="UP001162992">
    <property type="component" value="Chromosome 23"/>
</dbReference>
<organism evidence="1 2">
    <name type="scientific">Diphasiastrum complanatum</name>
    <name type="common">Issler's clubmoss</name>
    <name type="synonym">Lycopodium complanatum</name>
    <dbReference type="NCBI Taxonomy" id="34168"/>
    <lineage>
        <taxon>Eukaryota</taxon>
        <taxon>Viridiplantae</taxon>
        <taxon>Streptophyta</taxon>
        <taxon>Embryophyta</taxon>
        <taxon>Tracheophyta</taxon>
        <taxon>Lycopodiopsida</taxon>
        <taxon>Lycopodiales</taxon>
        <taxon>Lycopodiaceae</taxon>
        <taxon>Lycopodioideae</taxon>
        <taxon>Diphasiastrum</taxon>
    </lineage>
</organism>
<name>A0ACC2A8H6_DIPCM</name>
<protein>
    <submittedName>
        <fullName evidence="1">Uncharacterized protein</fullName>
    </submittedName>
</protein>
<dbReference type="EMBL" id="CM055114">
    <property type="protein sequence ID" value="KAJ7513751.1"/>
    <property type="molecule type" value="Genomic_DNA"/>
</dbReference>
<reference evidence="2" key="1">
    <citation type="journal article" date="2024" name="Proc. Natl. Acad. Sci. U.S.A.">
        <title>Extraordinary preservation of gene collinearity over three hundred million years revealed in homosporous lycophytes.</title>
        <authorList>
            <person name="Li C."/>
            <person name="Wickell D."/>
            <person name="Kuo L.Y."/>
            <person name="Chen X."/>
            <person name="Nie B."/>
            <person name="Liao X."/>
            <person name="Peng D."/>
            <person name="Ji J."/>
            <person name="Jenkins J."/>
            <person name="Williams M."/>
            <person name="Shu S."/>
            <person name="Plott C."/>
            <person name="Barry K."/>
            <person name="Rajasekar S."/>
            <person name="Grimwood J."/>
            <person name="Han X."/>
            <person name="Sun S."/>
            <person name="Hou Z."/>
            <person name="He W."/>
            <person name="Dai G."/>
            <person name="Sun C."/>
            <person name="Schmutz J."/>
            <person name="Leebens-Mack J.H."/>
            <person name="Li F.W."/>
            <person name="Wang L."/>
        </authorList>
    </citation>
    <scope>NUCLEOTIDE SEQUENCE [LARGE SCALE GENOMIC DNA]</scope>
    <source>
        <strain evidence="2">cv. PW_Plant_1</strain>
    </source>
</reference>
<gene>
    <name evidence="1" type="ORF">O6H91_23G012900</name>
</gene>
<evidence type="ECO:0000313" key="2">
    <source>
        <dbReference type="Proteomes" id="UP001162992"/>
    </source>
</evidence>
<comment type="caution">
    <text evidence="1">The sequence shown here is derived from an EMBL/GenBank/DDBJ whole genome shotgun (WGS) entry which is preliminary data.</text>
</comment>
<sequence>MMSSSKTTAKTSSESFVQPVSAYKKVLFRLLRTVICISFSVVFFWIPNRVLLKFVALYNNEVLKFTRLLRTWLTPEFFFVLLNLIVAVVLIQSGLFALTKKHSSSIREEREYAGNVSLEKSSETRRASVNTVAQNQKCRLPFWRILMRK</sequence>
<evidence type="ECO:0000313" key="1">
    <source>
        <dbReference type="EMBL" id="KAJ7513751.1"/>
    </source>
</evidence>